<keyword evidence="10" id="KW-0597">Phosphoprotein</keyword>
<evidence type="ECO:0000256" key="8">
    <source>
        <dbReference type="ARBA" id="ARBA00022485"/>
    </source>
</evidence>
<dbReference type="RefSeq" id="WP_144987322.1">
    <property type="nucleotide sequence ID" value="NZ_VNJK01000001.1"/>
</dbReference>
<evidence type="ECO:0000256" key="5">
    <source>
        <dbReference type="ARBA" id="ARBA00012438"/>
    </source>
</evidence>
<keyword evidence="14" id="KW-0547">Nucleotide-binding</keyword>
<dbReference type="InterPro" id="IPR036890">
    <property type="entry name" value="HATPase_C_sf"/>
</dbReference>
<evidence type="ECO:0000256" key="12">
    <source>
        <dbReference type="ARBA" id="ARBA00022692"/>
    </source>
</evidence>
<evidence type="ECO:0000256" key="10">
    <source>
        <dbReference type="ARBA" id="ARBA00022553"/>
    </source>
</evidence>
<keyword evidence="28" id="KW-1185">Reference proteome</keyword>
<proteinExistence type="predicted"/>
<evidence type="ECO:0000256" key="11">
    <source>
        <dbReference type="ARBA" id="ARBA00022679"/>
    </source>
</evidence>
<evidence type="ECO:0000256" key="1">
    <source>
        <dbReference type="ARBA" id="ARBA00000085"/>
    </source>
</evidence>
<evidence type="ECO:0000256" key="15">
    <source>
        <dbReference type="ARBA" id="ARBA00022777"/>
    </source>
</evidence>
<comment type="function">
    <text evidence="22">Member of the two-component regulatory system NreB/NreC involved in the control of dissimilatory nitrate/nitrite reduction in response to oxygen. NreB functions as a direct oxygen sensor histidine kinase which is autophosphorylated, in the absence of oxygen, probably at the conserved histidine residue, and transfers its phosphate group probably to a conserved aspartate residue of NreC. NreB/NreC activates the expression of the nitrate (narGHJI) and nitrite (nir) reductase operons, as well as the putative nitrate transporter gene narT.</text>
</comment>
<evidence type="ECO:0000256" key="13">
    <source>
        <dbReference type="ARBA" id="ARBA00022723"/>
    </source>
</evidence>
<keyword evidence="17 24" id="KW-1133">Transmembrane helix</keyword>
<keyword evidence="15 27" id="KW-0418">Kinase</keyword>
<dbReference type="Gene3D" id="1.20.5.1930">
    <property type="match status" value="1"/>
</dbReference>
<evidence type="ECO:0000256" key="16">
    <source>
        <dbReference type="ARBA" id="ARBA00022840"/>
    </source>
</evidence>
<evidence type="ECO:0000256" key="23">
    <source>
        <dbReference type="ARBA" id="ARBA00030800"/>
    </source>
</evidence>
<feature type="transmembrane region" description="Helical" evidence="24">
    <location>
        <begin position="45"/>
        <end position="65"/>
    </location>
</feature>
<evidence type="ECO:0000256" key="21">
    <source>
        <dbReference type="ARBA" id="ARBA00023136"/>
    </source>
</evidence>
<evidence type="ECO:0000313" key="28">
    <source>
        <dbReference type="Proteomes" id="UP000318102"/>
    </source>
</evidence>
<accession>A0A559IWZ9</accession>
<sequence length="359" mass="41130">MGYIRLWRANNLKWELLCSFIISGSIIVASLWLAFSFGDGWYTGWVQWLFGIMTVLIVSLITGYITGLRIQRKLDTLNESMMQVAKGNWSVRIQENEHTSFDSLYEHFNSMMQTTEQKLKLLQKLTEQQVIEREIYNEQIVQEERKRLARDLHDSVSQQLFAIHMSSSSLPKVMDLDEERAKLVVAQLIEMSHNAQRQMRALIAQLRPIELDGRSLQEALGIWFPDYCRQNGLQGKIDIHVENDLSEAKEHQCFLMIQEAMANIVKHAKADQVTLSMQESANRMLLSIADDGVGFDRNNRTSYAGSYGLTTMQERADKLGGHMELISQPGAGTTIRVYIPLFEAEGMNQDEQDESLSCR</sequence>
<dbReference type="SMART" id="SM00304">
    <property type="entry name" value="HAMP"/>
    <property type="match status" value="1"/>
</dbReference>
<dbReference type="Pfam" id="PF02518">
    <property type="entry name" value="HATPase_c"/>
    <property type="match status" value="1"/>
</dbReference>
<keyword evidence="16" id="KW-0067">ATP-binding</keyword>
<evidence type="ECO:0000256" key="19">
    <source>
        <dbReference type="ARBA" id="ARBA00023012"/>
    </source>
</evidence>
<dbReference type="Pfam" id="PF07730">
    <property type="entry name" value="HisKA_3"/>
    <property type="match status" value="1"/>
</dbReference>
<dbReference type="InterPro" id="IPR003594">
    <property type="entry name" value="HATPase_dom"/>
</dbReference>
<dbReference type="PANTHER" id="PTHR24421">
    <property type="entry name" value="NITRATE/NITRITE SENSOR PROTEIN NARX-RELATED"/>
    <property type="match status" value="1"/>
</dbReference>
<dbReference type="GO" id="GO:0005737">
    <property type="term" value="C:cytoplasm"/>
    <property type="evidence" value="ECO:0007669"/>
    <property type="project" value="UniProtKB-SubCell"/>
</dbReference>
<evidence type="ECO:0000256" key="3">
    <source>
        <dbReference type="ARBA" id="ARBA00004496"/>
    </source>
</evidence>
<dbReference type="Gene3D" id="3.30.565.10">
    <property type="entry name" value="Histidine kinase-like ATPase, C-terminal domain"/>
    <property type="match status" value="1"/>
</dbReference>
<comment type="subcellular location">
    <subcellularLocation>
        <location evidence="4">Cell membrane</location>
        <topology evidence="4">Multi-pass membrane protein</topology>
    </subcellularLocation>
    <subcellularLocation>
        <location evidence="3">Cytoplasm</location>
    </subcellularLocation>
</comment>
<evidence type="ECO:0000313" key="27">
    <source>
        <dbReference type="EMBL" id="TVX92143.1"/>
    </source>
</evidence>
<keyword evidence="8" id="KW-0004">4Fe-4S</keyword>
<dbReference type="OrthoDB" id="9795828at2"/>
<evidence type="ECO:0000256" key="24">
    <source>
        <dbReference type="SAM" id="Phobius"/>
    </source>
</evidence>
<name>A0A559IWZ9_9BACL</name>
<dbReference type="GO" id="GO:0005886">
    <property type="term" value="C:plasma membrane"/>
    <property type="evidence" value="ECO:0007669"/>
    <property type="project" value="UniProtKB-SubCell"/>
</dbReference>
<dbReference type="Gene3D" id="6.10.340.10">
    <property type="match status" value="1"/>
</dbReference>
<comment type="catalytic activity">
    <reaction evidence="1">
        <text>ATP + protein L-histidine = ADP + protein N-phospho-L-histidine.</text>
        <dbReference type="EC" id="2.7.13.3"/>
    </reaction>
</comment>
<evidence type="ECO:0000259" key="26">
    <source>
        <dbReference type="PROSITE" id="PS50885"/>
    </source>
</evidence>
<dbReference type="GO" id="GO:0000155">
    <property type="term" value="F:phosphorelay sensor kinase activity"/>
    <property type="evidence" value="ECO:0007669"/>
    <property type="project" value="InterPro"/>
</dbReference>
<feature type="domain" description="HAMP" evidence="26">
    <location>
        <begin position="68"/>
        <end position="120"/>
    </location>
</feature>
<keyword evidence="21 24" id="KW-0472">Membrane</keyword>
<dbReference type="PRINTS" id="PR00344">
    <property type="entry name" value="BCTRLSENSOR"/>
</dbReference>
<evidence type="ECO:0000259" key="25">
    <source>
        <dbReference type="PROSITE" id="PS50109"/>
    </source>
</evidence>
<feature type="transmembrane region" description="Helical" evidence="24">
    <location>
        <begin position="12"/>
        <end position="33"/>
    </location>
</feature>
<dbReference type="PANTHER" id="PTHR24421:SF37">
    <property type="entry name" value="SENSOR HISTIDINE KINASE NARS"/>
    <property type="match status" value="1"/>
</dbReference>
<organism evidence="27 28">
    <name type="scientific">Paenibacillus agilis</name>
    <dbReference type="NCBI Taxonomy" id="3020863"/>
    <lineage>
        <taxon>Bacteria</taxon>
        <taxon>Bacillati</taxon>
        <taxon>Bacillota</taxon>
        <taxon>Bacilli</taxon>
        <taxon>Bacillales</taxon>
        <taxon>Paenibacillaceae</taxon>
        <taxon>Paenibacillus</taxon>
    </lineage>
</organism>
<dbReference type="CDD" id="cd16917">
    <property type="entry name" value="HATPase_UhpB-NarQ-NarX-like"/>
    <property type="match status" value="1"/>
</dbReference>
<evidence type="ECO:0000256" key="2">
    <source>
        <dbReference type="ARBA" id="ARBA00001966"/>
    </source>
</evidence>
<dbReference type="Proteomes" id="UP000318102">
    <property type="component" value="Unassembled WGS sequence"/>
</dbReference>
<keyword evidence="20" id="KW-0411">Iron-sulfur</keyword>
<dbReference type="GO" id="GO:0005524">
    <property type="term" value="F:ATP binding"/>
    <property type="evidence" value="ECO:0007669"/>
    <property type="project" value="UniProtKB-KW"/>
</dbReference>
<evidence type="ECO:0000256" key="22">
    <source>
        <dbReference type="ARBA" id="ARBA00024827"/>
    </source>
</evidence>
<dbReference type="InterPro" id="IPR004358">
    <property type="entry name" value="Sig_transdc_His_kin-like_C"/>
</dbReference>
<reference evidence="27 28" key="1">
    <citation type="submission" date="2019-07" db="EMBL/GenBank/DDBJ databases">
        <authorList>
            <person name="Kim J."/>
        </authorList>
    </citation>
    <scope>NUCLEOTIDE SEQUENCE [LARGE SCALE GENOMIC DNA]</scope>
    <source>
        <strain evidence="27 28">N4</strain>
    </source>
</reference>
<dbReference type="InterPro" id="IPR003660">
    <property type="entry name" value="HAMP_dom"/>
</dbReference>
<evidence type="ECO:0000256" key="14">
    <source>
        <dbReference type="ARBA" id="ARBA00022741"/>
    </source>
</evidence>
<dbReference type="CDD" id="cd06225">
    <property type="entry name" value="HAMP"/>
    <property type="match status" value="1"/>
</dbReference>
<dbReference type="PROSITE" id="PS50885">
    <property type="entry name" value="HAMP"/>
    <property type="match status" value="1"/>
</dbReference>
<evidence type="ECO:0000256" key="20">
    <source>
        <dbReference type="ARBA" id="ARBA00023014"/>
    </source>
</evidence>
<dbReference type="InterPro" id="IPR005467">
    <property type="entry name" value="His_kinase_dom"/>
</dbReference>
<evidence type="ECO:0000256" key="18">
    <source>
        <dbReference type="ARBA" id="ARBA00023004"/>
    </source>
</evidence>
<feature type="domain" description="Histidine kinase" evidence="25">
    <location>
        <begin position="256"/>
        <end position="343"/>
    </location>
</feature>
<keyword evidence="19" id="KW-0902">Two-component regulatory system</keyword>
<evidence type="ECO:0000256" key="17">
    <source>
        <dbReference type="ARBA" id="ARBA00022989"/>
    </source>
</evidence>
<evidence type="ECO:0000256" key="9">
    <source>
        <dbReference type="ARBA" id="ARBA00022490"/>
    </source>
</evidence>
<evidence type="ECO:0000256" key="4">
    <source>
        <dbReference type="ARBA" id="ARBA00004651"/>
    </source>
</evidence>
<keyword evidence="11" id="KW-0808">Transferase</keyword>
<dbReference type="GO" id="GO:0046983">
    <property type="term" value="F:protein dimerization activity"/>
    <property type="evidence" value="ECO:0007669"/>
    <property type="project" value="InterPro"/>
</dbReference>
<dbReference type="SUPFAM" id="SSF55874">
    <property type="entry name" value="ATPase domain of HSP90 chaperone/DNA topoisomerase II/histidine kinase"/>
    <property type="match status" value="1"/>
</dbReference>
<dbReference type="SMART" id="SM00387">
    <property type="entry name" value="HATPase_c"/>
    <property type="match status" value="1"/>
</dbReference>
<keyword evidence="13" id="KW-0479">Metal-binding</keyword>
<keyword evidence="18" id="KW-0408">Iron</keyword>
<keyword evidence="7" id="KW-1003">Cell membrane</keyword>
<dbReference type="GO" id="GO:0046872">
    <property type="term" value="F:metal ion binding"/>
    <property type="evidence" value="ECO:0007669"/>
    <property type="project" value="UniProtKB-KW"/>
</dbReference>
<evidence type="ECO:0000256" key="7">
    <source>
        <dbReference type="ARBA" id="ARBA00022475"/>
    </source>
</evidence>
<protein>
    <recommendedName>
        <fullName evidence="6">Oxygen sensor histidine kinase NreB</fullName>
        <ecNumber evidence="5">2.7.13.3</ecNumber>
    </recommendedName>
    <alternativeName>
        <fullName evidence="23">Nitrogen regulation protein B</fullName>
    </alternativeName>
</protein>
<comment type="caution">
    <text evidence="27">The sequence shown here is derived from an EMBL/GenBank/DDBJ whole genome shotgun (WGS) entry which is preliminary data.</text>
</comment>
<dbReference type="PROSITE" id="PS50109">
    <property type="entry name" value="HIS_KIN"/>
    <property type="match status" value="1"/>
</dbReference>
<comment type="cofactor">
    <cofactor evidence="2">
        <name>[4Fe-4S] cluster</name>
        <dbReference type="ChEBI" id="CHEBI:49883"/>
    </cofactor>
</comment>
<gene>
    <name evidence="27" type="ORF">FPZ44_03170</name>
</gene>
<keyword evidence="9" id="KW-0963">Cytoplasm</keyword>
<keyword evidence="12 24" id="KW-0812">Transmembrane</keyword>
<evidence type="ECO:0000256" key="6">
    <source>
        <dbReference type="ARBA" id="ARBA00017322"/>
    </source>
</evidence>
<dbReference type="AlphaFoldDB" id="A0A559IWZ9"/>
<dbReference type="InterPro" id="IPR011712">
    <property type="entry name" value="Sig_transdc_His_kin_sub3_dim/P"/>
</dbReference>
<dbReference type="EMBL" id="VNJK01000001">
    <property type="protein sequence ID" value="TVX92143.1"/>
    <property type="molecule type" value="Genomic_DNA"/>
</dbReference>
<dbReference type="GO" id="GO:0051539">
    <property type="term" value="F:4 iron, 4 sulfur cluster binding"/>
    <property type="evidence" value="ECO:0007669"/>
    <property type="project" value="UniProtKB-KW"/>
</dbReference>
<dbReference type="InterPro" id="IPR050482">
    <property type="entry name" value="Sensor_HK_TwoCompSys"/>
</dbReference>
<dbReference type="EC" id="2.7.13.3" evidence="5"/>
<dbReference type="Pfam" id="PF00672">
    <property type="entry name" value="HAMP"/>
    <property type="match status" value="1"/>
</dbReference>